<dbReference type="EMBL" id="JAVFHQ010000005">
    <property type="protein sequence ID" value="KAK4549156.1"/>
    <property type="molecule type" value="Genomic_DNA"/>
</dbReference>
<dbReference type="Proteomes" id="UP001324427">
    <property type="component" value="Unassembled WGS sequence"/>
</dbReference>
<feature type="compositionally biased region" description="Basic and acidic residues" evidence="1">
    <location>
        <begin position="422"/>
        <end position="435"/>
    </location>
</feature>
<feature type="compositionally biased region" description="Gly residues" evidence="1">
    <location>
        <begin position="378"/>
        <end position="388"/>
    </location>
</feature>
<reference evidence="2 3" key="1">
    <citation type="submission" date="2021-11" db="EMBL/GenBank/DDBJ databases">
        <title>Black yeast isolated from Biological Soil Crust.</title>
        <authorList>
            <person name="Kurbessoian T."/>
        </authorList>
    </citation>
    <scope>NUCLEOTIDE SEQUENCE [LARGE SCALE GENOMIC DNA]</scope>
    <source>
        <strain evidence="2 3">CCFEE 5522</strain>
    </source>
</reference>
<accession>A0AAV9JVS0</accession>
<feature type="region of interest" description="Disordered" evidence="1">
    <location>
        <begin position="241"/>
        <end position="319"/>
    </location>
</feature>
<comment type="caution">
    <text evidence="2">The sequence shown here is derived from an EMBL/GenBank/DDBJ whole genome shotgun (WGS) entry which is preliminary data.</text>
</comment>
<gene>
    <name evidence="2" type="ORF">LTR36_007614</name>
</gene>
<keyword evidence="3" id="KW-1185">Reference proteome</keyword>
<organism evidence="2 3">
    <name type="scientific">Oleoguttula mirabilis</name>
    <dbReference type="NCBI Taxonomy" id="1507867"/>
    <lineage>
        <taxon>Eukaryota</taxon>
        <taxon>Fungi</taxon>
        <taxon>Dikarya</taxon>
        <taxon>Ascomycota</taxon>
        <taxon>Pezizomycotina</taxon>
        <taxon>Dothideomycetes</taxon>
        <taxon>Dothideomycetidae</taxon>
        <taxon>Mycosphaerellales</taxon>
        <taxon>Teratosphaeriaceae</taxon>
        <taxon>Oleoguttula</taxon>
    </lineage>
</organism>
<feature type="region of interest" description="Disordered" evidence="1">
    <location>
        <begin position="40"/>
        <end position="140"/>
    </location>
</feature>
<feature type="region of interest" description="Disordered" evidence="1">
    <location>
        <begin position="360"/>
        <end position="435"/>
    </location>
</feature>
<dbReference type="AlphaFoldDB" id="A0AAV9JVS0"/>
<evidence type="ECO:0000313" key="3">
    <source>
        <dbReference type="Proteomes" id="UP001324427"/>
    </source>
</evidence>
<feature type="compositionally biased region" description="Acidic residues" evidence="1">
    <location>
        <begin position="297"/>
        <end position="308"/>
    </location>
</feature>
<proteinExistence type="predicted"/>
<sequence length="435" mass="46770">MDNLKAAFAGDVPTLAPPKPSQSTAVRALLPLGMAQDAPILADMPRSHAPSDDQVTVDDSVKAASSEPLLNTPRPVMQHVSSSASADICATKEETLERDTDDAGSAQEDADGEEWSAWVDSNDNASSEELGAGCVDGPRSRDETVLYEQPEGRFEPEEESSSTHDEVICAELKAIKPAAPAHSERADSGPLHLNPARCHVEGSTAAVQESYEEDSSPWSDVADSLETRAAHESDGLRKIPLRARSCSPSDPWRFDADAGRQFGAAHPPAPIVGSHGEGDEAETNPWRDYTTKTTVADTDDDDDDDYEPPDVKIRHTDTTLSALEQDDHVTMRSDTLNSVLYAKALSQDLAQQKLIAQQTHWHANGSHNADAGRQQKSRGGGKLMGGGSELRAGPDGAAVLQGTEGEGERHLHWWQRRPSPRKGKDGRGCVEKGKE</sequence>
<feature type="region of interest" description="Disordered" evidence="1">
    <location>
        <begin position="1"/>
        <end position="23"/>
    </location>
</feature>
<evidence type="ECO:0000313" key="2">
    <source>
        <dbReference type="EMBL" id="KAK4549156.1"/>
    </source>
</evidence>
<feature type="compositionally biased region" description="Basic residues" evidence="1">
    <location>
        <begin position="412"/>
        <end position="421"/>
    </location>
</feature>
<name>A0AAV9JVS0_9PEZI</name>
<protein>
    <submittedName>
        <fullName evidence="2">Uncharacterized protein</fullName>
    </submittedName>
</protein>
<evidence type="ECO:0000256" key="1">
    <source>
        <dbReference type="SAM" id="MobiDB-lite"/>
    </source>
</evidence>